<dbReference type="EMBL" id="JBBPBM010000005">
    <property type="protein sequence ID" value="KAK8583574.1"/>
    <property type="molecule type" value="Genomic_DNA"/>
</dbReference>
<dbReference type="Proteomes" id="UP001472677">
    <property type="component" value="Unassembled WGS sequence"/>
</dbReference>
<comment type="caution">
    <text evidence="1">The sequence shown here is derived from an EMBL/GenBank/DDBJ whole genome shotgun (WGS) entry which is preliminary data.</text>
</comment>
<gene>
    <name evidence="1" type="ORF">V6N12_067838</name>
</gene>
<reference evidence="1 2" key="1">
    <citation type="journal article" date="2024" name="G3 (Bethesda)">
        <title>Genome assembly of Hibiscus sabdariffa L. provides insights into metabolisms of medicinal natural products.</title>
        <authorList>
            <person name="Kim T."/>
        </authorList>
    </citation>
    <scope>NUCLEOTIDE SEQUENCE [LARGE SCALE GENOMIC DNA]</scope>
    <source>
        <strain evidence="1">TK-2024</strain>
        <tissue evidence="1">Old leaves</tissue>
    </source>
</reference>
<name>A0ABR2FNI9_9ROSI</name>
<proteinExistence type="predicted"/>
<evidence type="ECO:0000313" key="1">
    <source>
        <dbReference type="EMBL" id="KAK8583574.1"/>
    </source>
</evidence>
<sequence length="149" mass="16607">MRPMSKKKVLKATTSAIEAVPVSFIHAPSQDNAPFFPIHHVPNQDNAPFVPVHPVPGQDNAPSVPIDLFPIQDYAQRSRKRQSRLALPAESLVNWVVSEKQDPNGRFDKALPWKDKATDQEVKEFINESLKKMHKADASTSAIPKGITH</sequence>
<keyword evidence="2" id="KW-1185">Reference proteome</keyword>
<protein>
    <submittedName>
        <fullName evidence="1">Uncharacterized protein</fullName>
    </submittedName>
</protein>
<organism evidence="1 2">
    <name type="scientific">Hibiscus sabdariffa</name>
    <name type="common">roselle</name>
    <dbReference type="NCBI Taxonomy" id="183260"/>
    <lineage>
        <taxon>Eukaryota</taxon>
        <taxon>Viridiplantae</taxon>
        <taxon>Streptophyta</taxon>
        <taxon>Embryophyta</taxon>
        <taxon>Tracheophyta</taxon>
        <taxon>Spermatophyta</taxon>
        <taxon>Magnoliopsida</taxon>
        <taxon>eudicotyledons</taxon>
        <taxon>Gunneridae</taxon>
        <taxon>Pentapetalae</taxon>
        <taxon>rosids</taxon>
        <taxon>malvids</taxon>
        <taxon>Malvales</taxon>
        <taxon>Malvaceae</taxon>
        <taxon>Malvoideae</taxon>
        <taxon>Hibiscus</taxon>
    </lineage>
</organism>
<evidence type="ECO:0000313" key="2">
    <source>
        <dbReference type="Proteomes" id="UP001472677"/>
    </source>
</evidence>
<accession>A0ABR2FNI9</accession>